<dbReference type="PANTHER" id="PTHR43130">
    <property type="entry name" value="ARAC-FAMILY TRANSCRIPTIONAL REGULATOR"/>
    <property type="match status" value="1"/>
</dbReference>
<dbReference type="RefSeq" id="WP_380662889.1">
    <property type="nucleotide sequence ID" value="NZ_JBHTCJ010000001.1"/>
</dbReference>
<evidence type="ECO:0000256" key="3">
    <source>
        <dbReference type="ARBA" id="ARBA00023163"/>
    </source>
</evidence>
<name>A0ABW2LEZ2_9PSEU</name>
<dbReference type="Pfam" id="PF01965">
    <property type="entry name" value="DJ-1_PfpI"/>
    <property type="match status" value="1"/>
</dbReference>
<dbReference type="Gene3D" id="1.10.10.60">
    <property type="entry name" value="Homeodomain-like"/>
    <property type="match status" value="1"/>
</dbReference>
<evidence type="ECO:0000256" key="4">
    <source>
        <dbReference type="SAM" id="MobiDB-lite"/>
    </source>
</evidence>
<gene>
    <name evidence="6" type="ORF">ACFQRI_00705</name>
</gene>
<keyword evidence="7" id="KW-1185">Reference proteome</keyword>
<proteinExistence type="predicted"/>
<dbReference type="Pfam" id="PF12833">
    <property type="entry name" value="HTH_18"/>
    <property type="match status" value="1"/>
</dbReference>
<organism evidence="6 7">
    <name type="scientific">Saccharopolyspora griseoalba</name>
    <dbReference type="NCBI Taxonomy" id="1431848"/>
    <lineage>
        <taxon>Bacteria</taxon>
        <taxon>Bacillati</taxon>
        <taxon>Actinomycetota</taxon>
        <taxon>Actinomycetes</taxon>
        <taxon>Pseudonocardiales</taxon>
        <taxon>Pseudonocardiaceae</taxon>
        <taxon>Saccharopolyspora</taxon>
    </lineage>
</organism>
<dbReference type="Proteomes" id="UP001596504">
    <property type="component" value="Unassembled WGS sequence"/>
</dbReference>
<dbReference type="InterPro" id="IPR052158">
    <property type="entry name" value="INH-QAR"/>
</dbReference>
<keyword evidence="1" id="KW-0805">Transcription regulation</keyword>
<dbReference type="PROSITE" id="PS00041">
    <property type="entry name" value="HTH_ARAC_FAMILY_1"/>
    <property type="match status" value="1"/>
</dbReference>
<dbReference type="SUPFAM" id="SSF46689">
    <property type="entry name" value="Homeodomain-like"/>
    <property type="match status" value="2"/>
</dbReference>
<dbReference type="InterPro" id="IPR018060">
    <property type="entry name" value="HTH_AraC"/>
</dbReference>
<reference evidence="7" key="1">
    <citation type="journal article" date="2019" name="Int. J. Syst. Evol. Microbiol.">
        <title>The Global Catalogue of Microorganisms (GCM) 10K type strain sequencing project: providing services to taxonomists for standard genome sequencing and annotation.</title>
        <authorList>
            <consortium name="The Broad Institute Genomics Platform"/>
            <consortium name="The Broad Institute Genome Sequencing Center for Infectious Disease"/>
            <person name="Wu L."/>
            <person name="Ma J."/>
        </authorList>
    </citation>
    <scope>NUCLEOTIDE SEQUENCE [LARGE SCALE GENOMIC DNA]</scope>
    <source>
        <strain evidence="7">WLHS5</strain>
    </source>
</reference>
<sequence length="357" mass="38717">MRKDVAAHSVAVAVTAHAPLFELAVPCEIFGIDRPELADPWYRMQVCSPEPDTPVAAGFVAQSTAGMAELARADTVVVPACASVHAGPPEPLVQAVRTAYDNGARVVGICSGAFVLAAAGVLDGRRATTHWMHADELARRHPAVRVDPSVLYLEDTGVFTSAGTAAGIDLCMELVRRDHGTAVVNDLARRLVVPPHRDGGQAQYMRLPAATPDDTSLAPLLEWARAHLDQPLTLDDLAQRSHLSRRTLARRFEDSVGMSPLRWLQHERIRHAQHLLETTITPVERVAALAGLGSAANLRRHFADHVGVSPGSYRRTFTATAHQDDRHAPEVRRGAARPFADRSDQPRPGPRVRGFPT</sequence>
<evidence type="ECO:0000256" key="2">
    <source>
        <dbReference type="ARBA" id="ARBA00023125"/>
    </source>
</evidence>
<evidence type="ECO:0000313" key="6">
    <source>
        <dbReference type="EMBL" id="MFC7339913.1"/>
    </source>
</evidence>
<evidence type="ECO:0000259" key="5">
    <source>
        <dbReference type="PROSITE" id="PS01124"/>
    </source>
</evidence>
<evidence type="ECO:0000313" key="7">
    <source>
        <dbReference type="Proteomes" id="UP001596504"/>
    </source>
</evidence>
<dbReference type="InterPro" id="IPR009057">
    <property type="entry name" value="Homeodomain-like_sf"/>
</dbReference>
<accession>A0ABW2LEZ2</accession>
<dbReference type="SMART" id="SM00342">
    <property type="entry name" value="HTH_ARAC"/>
    <property type="match status" value="1"/>
</dbReference>
<dbReference type="InterPro" id="IPR018062">
    <property type="entry name" value="HTH_AraC-typ_CS"/>
</dbReference>
<dbReference type="Gene3D" id="3.40.50.880">
    <property type="match status" value="1"/>
</dbReference>
<evidence type="ECO:0000256" key="1">
    <source>
        <dbReference type="ARBA" id="ARBA00023015"/>
    </source>
</evidence>
<keyword evidence="3" id="KW-0804">Transcription</keyword>
<feature type="domain" description="HTH araC/xylS-type" evidence="5">
    <location>
        <begin position="218"/>
        <end position="316"/>
    </location>
</feature>
<dbReference type="PANTHER" id="PTHR43130:SF3">
    <property type="entry name" value="HTH-TYPE TRANSCRIPTIONAL REGULATOR RV1931C"/>
    <property type="match status" value="1"/>
</dbReference>
<feature type="region of interest" description="Disordered" evidence="4">
    <location>
        <begin position="320"/>
        <end position="357"/>
    </location>
</feature>
<dbReference type="SUPFAM" id="SSF52317">
    <property type="entry name" value="Class I glutamine amidotransferase-like"/>
    <property type="match status" value="1"/>
</dbReference>
<dbReference type="PROSITE" id="PS01124">
    <property type="entry name" value="HTH_ARAC_FAMILY_2"/>
    <property type="match status" value="1"/>
</dbReference>
<dbReference type="InterPro" id="IPR002818">
    <property type="entry name" value="DJ-1/PfpI"/>
</dbReference>
<feature type="compositionally biased region" description="Basic and acidic residues" evidence="4">
    <location>
        <begin position="322"/>
        <end position="345"/>
    </location>
</feature>
<dbReference type="EMBL" id="JBHTCJ010000001">
    <property type="protein sequence ID" value="MFC7339913.1"/>
    <property type="molecule type" value="Genomic_DNA"/>
</dbReference>
<protein>
    <submittedName>
        <fullName evidence="6">Helix-turn-helix domain-containing protein</fullName>
    </submittedName>
</protein>
<dbReference type="InterPro" id="IPR029062">
    <property type="entry name" value="Class_I_gatase-like"/>
</dbReference>
<keyword evidence="2" id="KW-0238">DNA-binding</keyword>
<comment type="caution">
    <text evidence="6">The sequence shown here is derived from an EMBL/GenBank/DDBJ whole genome shotgun (WGS) entry which is preliminary data.</text>
</comment>
<dbReference type="CDD" id="cd03137">
    <property type="entry name" value="GATase1_AraC_1"/>
    <property type="match status" value="1"/>
</dbReference>